<reference evidence="11" key="1">
    <citation type="journal article" date="2012" name="Nature">
        <title>The oyster genome reveals stress adaptation and complexity of shell formation.</title>
        <authorList>
            <person name="Zhang G."/>
            <person name="Fang X."/>
            <person name="Guo X."/>
            <person name="Li L."/>
            <person name="Luo R."/>
            <person name="Xu F."/>
            <person name="Yang P."/>
            <person name="Zhang L."/>
            <person name="Wang X."/>
            <person name="Qi H."/>
            <person name="Xiong Z."/>
            <person name="Que H."/>
            <person name="Xie Y."/>
            <person name="Holland P.W."/>
            <person name="Paps J."/>
            <person name="Zhu Y."/>
            <person name="Wu F."/>
            <person name="Chen Y."/>
            <person name="Wang J."/>
            <person name="Peng C."/>
            <person name="Meng J."/>
            <person name="Yang L."/>
            <person name="Liu J."/>
            <person name="Wen B."/>
            <person name="Zhang N."/>
            <person name="Huang Z."/>
            <person name="Zhu Q."/>
            <person name="Feng Y."/>
            <person name="Mount A."/>
            <person name="Hedgecock D."/>
            <person name="Xu Z."/>
            <person name="Liu Y."/>
            <person name="Domazet-Loso T."/>
            <person name="Du Y."/>
            <person name="Sun X."/>
            <person name="Zhang S."/>
            <person name="Liu B."/>
            <person name="Cheng P."/>
            <person name="Jiang X."/>
            <person name="Li J."/>
            <person name="Fan D."/>
            <person name="Wang W."/>
            <person name="Fu W."/>
            <person name="Wang T."/>
            <person name="Wang B."/>
            <person name="Zhang J."/>
            <person name="Peng Z."/>
            <person name="Li Y."/>
            <person name="Li N."/>
            <person name="Wang J."/>
            <person name="Chen M."/>
            <person name="He Y."/>
            <person name="Tan F."/>
            <person name="Song X."/>
            <person name="Zheng Q."/>
            <person name="Huang R."/>
            <person name="Yang H."/>
            <person name="Du X."/>
            <person name="Chen L."/>
            <person name="Yang M."/>
            <person name="Gaffney P.M."/>
            <person name="Wang S."/>
            <person name="Luo L."/>
            <person name="She Z."/>
            <person name="Ming Y."/>
            <person name="Huang W."/>
            <person name="Zhang S."/>
            <person name="Huang B."/>
            <person name="Zhang Y."/>
            <person name="Qu T."/>
            <person name="Ni P."/>
            <person name="Miao G."/>
            <person name="Wang J."/>
            <person name="Wang Q."/>
            <person name="Steinberg C.E."/>
            <person name="Wang H."/>
            <person name="Li N."/>
            <person name="Qian L."/>
            <person name="Zhang G."/>
            <person name="Li Y."/>
            <person name="Yang H."/>
            <person name="Liu X."/>
            <person name="Wang J."/>
            <person name="Yin Y."/>
            <person name="Wang J."/>
        </authorList>
    </citation>
    <scope>NUCLEOTIDE SEQUENCE [LARGE SCALE GENOMIC DNA]</scope>
    <source>
        <strain evidence="11">05x7-T-G4-1.051#20</strain>
    </source>
</reference>
<accession>K1QMR4</accession>
<feature type="compositionally biased region" description="Polar residues" evidence="10">
    <location>
        <begin position="453"/>
        <end position="463"/>
    </location>
</feature>
<dbReference type="GO" id="GO:0005634">
    <property type="term" value="C:nucleus"/>
    <property type="evidence" value="ECO:0007669"/>
    <property type="project" value="UniProtKB-SubCell"/>
</dbReference>
<evidence type="ECO:0000256" key="6">
    <source>
        <dbReference type="ARBA" id="ARBA00022833"/>
    </source>
</evidence>
<dbReference type="Pfam" id="PF01530">
    <property type="entry name" value="zf-C2HC"/>
    <property type="match status" value="1"/>
</dbReference>
<organism evidence="11">
    <name type="scientific">Magallana gigas</name>
    <name type="common">Pacific oyster</name>
    <name type="synonym">Crassostrea gigas</name>
    <dbReference type="NCBI Taxonomy" id="29159"/>
    <lineage>
        <taxon>Eukaryota</taxon>
        <taxon>Metazoa</taxon>
        <taxon>Spiralia</taxon>
        <taxon>Lophotrochozoa</taxon>
        <taxon>Mollusca</taxon>
        <taxon>Bivalvia</taxon>
        <taxon>Autobranchia</taxon>
        <taxon>Pteriomorphia</taxon>
        <taxon>Ostreida</taxon>
        <taxon>Ostreoidea</taxon>
        <taxon>Ostreidae</taxon>
        <taxon>Magallana</taxon>
    </lineage>
</organism>
<evidence type="ECO:0000256" key="10">
    <source>
        <dbReference type="SAM" id="MobiDB-lite"/>
    </source>
</evidence>
<keyword evidence="8" id="KW-0804">Transcription</keyword>
<keyword evidence="7" id="KW-0805">Transcription regulation</keyword>
<protein>
    <submittedName>
        <fullName evidence="11">Myelin transcription factor 1-like protein</fullName>
    </submittedName>
</protein>
<dbReference type="PANTHER" id="PTHR10816">
    <property type="entry name" value="MYELIN TRANSCRIPTION FACTOR 1-RELATED"/>
    <property type="match status" value="1"/>
</dbReference>
<dbReference type="GO" id="GO:0008270">
    <property type="term" value="F:zinc ion binding"/>
    <property type="evidence" value="ECO:0007669"/>
    <property type="project" value="UniProtKB-KW"/>
</dbReference>
<feature type="region of interest" description="Disordered" evidence="10">
    <location>
        <begin position="435"/>
        <end position="464"/>
    </location>
</feature>
<comment type="similarity">
    <text evidence="2">Belongs to the MYT1 family.</text>
</comment>
<evidence type="ECO:0000256" key="7">
    <source>
        <dbReference type="ARBA" id="ARBA00023015"/>
    </source>
</evidence>
<dbReference type="Gene3D" id="4.10.320.30">
    <property type="match status" value="1"/>
</dbReference>
<dbReference type="GO" id="GO:0000981">
    <property type="term" value="F:DNA-binding transcription factor activity, RNA polymerase II-specific"/>
    <property type="evidence" value="ECO:0007669"/>
    <property type="project" value="TreeGrafter"/>
</dbReference>
<keyword evidence="9" id="KW-0539">Nucleus</keyword>
<proteinExistence type="inferred from homology"/>
<dbReference type="EMBL" id="JH817503">
    <property type="protein sequence ID" value="EKC38087.1"/>
    <property type="molecule type" value="Genomic_DNA"/>
</dbReference>
<evidence type="ECO:0000313" key="11">
    <source>
        <dbReference type="EMBL" id="EKC38087.1"/>
    </source>
</evidence>
<dbReference type="GO" id="GO:0000978">
    <property type="term" value="F:RNA polymerase II cis-regulatory region sequence-specific DNA binding"/>
    <property type="evidence" value="ECO:0007669"/>
    <property type="project" value="TreeGrafter"/>
</dbReference>
<feature type="compositionally biased region" description="Acidic residues" evidence="10">
    <location>
        <begin position="167"/>
        <end position="176"/>
    </location>
</feature>
<feature type="region of interest" description="Disordered" evidence="10">
    <location>
        <begin position="383"/>
        <end position="422"/>
    </location>
</feature>
<dbReference type="InParanoid" id="K1QMR4"/>
<dbReference type="InterPro" id="IPR036060">
    <property type="entry name" value="Znf_C2H2C_sf"/>
</dbReference>
<comment type="subcellular location">
    <subcellularLocation>
        <location evidence="1">Nucleus</location>
    </subcellularLocation>
</comment>
<dbReference type="InterPro" id="IPR002515">
    <property type="entry name" value="Znf_C2H2C"/>
</dbReference>
<keyword evidence="3" id="KW-0479">Metal-binding</keyword>
<dbReference type="HOGENOM" id="CLU_565311_0_0_1"/>
<evidence type="ECO:0000256" key="1">
    <source>
        <dbReference type="ARBA" id="ARBA00004123"/>
    </source>
</evidence>
<sequence length="483" mass="52193">MGEMMTNQTGIQSELSSDGMTAPCEILEYELHLTLEQIKEEPVDNADSTQLHTGNLSCDTNSCSLVIGIDIQTDVNMTQITGIEEQVGGQKRKIENDTVDGTPAKILKVEDSGSQKNEEVDNKAEIKIKTEDDETCVYSVVLKNADAEGAGSDTGANQDTEVKVEVKDEEEEDDDFQVVAEWKTSDGGQEEEEPSSDSQKSDENLANADMKCPTPGCDGSGHITGLYSHHRSLSGCPKKSTVPPESALPLAVQDGVMSMPTEPLIEGLHLVLLPKDDDPSKAVLAACNEKELIRLAAQKCSTSTGNDSDRVLRPMILTKQLELGTDLSSLVSQQTPRSNLAKELEKYNQLDTASVTVLKKEEREPASQLVAVAPVVKVPKREPVRPSILRRPGAKKADSKPSTPDEGSSSVSNLLNRKGSKQLSFTRSVTTLTIPNPLMSKPDSKTRHGTILTPANKSSTPSITVFVRPDGKHVQVKTGYSET</sequence>
<dbReference type="PROSITE" id="PS51802">
    <property type="entry name" value="ZF_CCHHC"/>
    <property type="match status" value="1"/>
</dbReference>
<dbReference type="FunFam" id="4.10.320.30:FF:000001">
    <property type="entry name" value="Myelin transcription factor 1-like, a"/>
    <property type="match status" value="1"/>
</dbReference>
<dbReference type="GO" id="GO:0007399">
    <property type="term" value="P:nervous system development"/>
    <property type="evidence" value="ECO:0007669"/>
    <property type="project" value="UniProtKB-KW"/>
</dbReference>
<evidence type="ECO:0000256" key="8">
    <source>
        <dbReference type="ARBA" id="ARBA00023163"/>
    </source>
</evidence>
<dbReference type="SUPFAM" id="SSF103637">
    <property type="entry name" value="CCHHC domain"/>
    <property type="match status" value="1"/>
</dbReference>
<keyword evidence="6" id="KW-0862">Zinc</keyword>
<evidence type="ECO:0000256" key="5">
    <source>
        <dbReference type="ARBA" id="ARBA00022771"/>
    </source>
</evidence>
<evidence type="ECO:0000256" key="3">
    <source>
        <dbReference type="ARBA" id="ARBA00022723"/>
    </source>
</evidence>
<feature type="compositionally biased region" description="Polar residues" evidence="10">
    <location>
        <begin position="400"/>
        <end position="422"/>
    </location>
</feature>
<evidence type="ECO:0000256" key="2">
    <source>
        <dbReference type="ARBA" id="ARBA00010194"/>
    </source>
</evidence>
<evidence type="ECO:0000256" key="4">
    <source>
        <dbReference type="ARBA" id="ARBA00022737"/>
    </source>
</evidence>
<name>K1QMR4_MAGGI</name>
<evidence type="ECO:0000256" key="9">
    <source>
        <dbReference type="ARBA" id="ARBA00023242"/>
    </source>
</evidence>
<dbReference type="AlphaFoldDB" id="K1QMR4"/>
<keyword evidence="5" id="KW-0863">Zinc-finger</keyword>
<dbReference type="PANTHER" id="PTHR10816:SF15">
    <property type="entry name" value="MYELIN TRANSCRIPTION FACTOR 1-LIKE PROTEIN"/>
    <property type="match status" value="1"/>
</dbReference>
<gene>
    <name evidence="11" type="ORF">CGI_10022678</name>
</gene>
<keyword evidence="4" id="KW-0677">Repeat</keyword>
<feature type="region of interest" description="Disordered" evidence="10">
    <location>
        <begin position="148"/>
        <end position="209"/>
    </location>
</feature>